<organism evidence="2 3">
    <name type="scientific">Halomicronema hongdechloris C2206</name>
    <dbReference type="NCBI Taxonomy" id="1641165"/>
    <lineage>
        <taxon>Bacteria</taxon>
        <taxon>Bacillati</taxon>
        <taxon>Cyanobacteriota</taxon>
        <taxon>Cyanophyceae</taxon>
        <taxon>Nodosilineales</taxon>
        <taxon>Nodosilineaceae</taxon>
        <taxon>Halomicronema</taxon>
    </lineage>
</organism>
<name>A0A1Z3HUM9_9CYAN</name>
<protein>
    <submittedName>
        <fullName evidence="2">Uncharacterized protein</fullName>
    </submittedName>
</protein>
<dbReference type="Proteomes" id="UP000191901">
    <property type="component" value="Chromosome"/>
</dbReference>
<accession>A0A1Z3HUM9</accession>
<sequence>MTYRLHSSLTPTAASRREALYRAAGLLGGVSLVHSSLGMVCTPVIATEPVSAPAAAPDTTTPATETIPTPSPSAASGANTEYVRSHVLFVSPGIYDTYGVL</sequence>
<dbReference type="KEGG" id="hhg:XM38_050020"/>
<feature type="region of interest" description="Disordered" evidence="1">
    <location>
        <begin position="52"/>
        <end position="78"/>
    </location>
</feature>
<proteinExistence type="predicted"/>
<keyword evidence="3" id="KW-1185">Reference proteome</keyword>
<dbReference type="AlphaFoldDB" id="A0A1Z3HUM9"/>
<evidence type="ECO:0000313" key="2">
    <source>
        <dbReference type="EMBL" id="ASC74028.1"/>
    </source>
</evidence>
<dbReference type="RefSeq" id="WP_088431302.1">
    <property type="nucleotide sequence ID" value="NZ_CP021983.2"/>
</dbReference>
<gene>
    <name evidence="2" type="ORF">XM38_050020</name>
</gene>
<evidence type="ECO:0000256" key="1">
    <source>
        <dbReference type="SAM" id="MobiDB-lite"/>
    </source>
</evidence>
<reference evidence="2 3" key="1">
    <citation type="journal article" date="2016" name="Biochim. Biophys. Acta">
        <title>Characterization of red-shifted phycobilisomes isolated from the chlorophyll f-containing cyanobacterium Halomicronema hongdechloris.</title>
        <authorList>
            <person name="Li Y."/>
            <person name="Lin Y."/>
            <person name="Garvey C.J."/>
            <person name="Birch D."/>
            <person name="Corkery R.W."/>
            <person name="Loughlin P.C."/>
            <person name="Scheer H."/>
            <person name="Willows R.D."/>
            <person name="Chen M."/>
        </authorList>
    </citation>
    <scope>NUCLEOTIDE SEQUENCE [LARGE SCALE GENOMIC DNA]</scope>
    <source>
        <strain evidence="2 3">C2206</strain>
    </source>
</reference>
<dbReference type="EMBL" id="CP021983">
    <property type="protein sequence ID" value="ASC74028.1"/>
    <property type="molecule type" value="Genomic_DNA"/>
</dbReference>
<evidence type="ECO:0000313" key="3">
    <source>
        <dbReference type="Proteomes" id="UP000191901"/>
    </source>
</evidence>